<name>A7SCC3_NEMVE</name>
<organism evidence="2 3">
    <name type="scientific">Nematostella vectensis</name>
    <name type="common">Starlet sea anemone</name>
    <dbReference type="NCBI Taxonomy" id="45351"/>
    <lineage>
        <taxon>Eukaryota</taxon>
        <taxon>Metazoa</taxon>
        <taxon>Cnidaria</taxon>
        <taxon>Anthozoa</taxon>
        <taxon>Hexacorallia</taxon>
        <taxon>Actiniaria</taxon>
        <taxon>Edwardsiidae</taxon>
        <taxon>Nematostella</taxon>
    </lineage>
</organism>
<dbReference type="PROSITE" id="PS50088">
    <property type="entry name" value="ANK_REPEAT"/>
    <property type="match status" value="2"/>
</dbReference>
<dbReference type="PANTHER" id="PTHR46899:SF3">
    <property type="entry name" value="PROTEIN PHOSPHATASE 1 REGULATORY SUBUNIT 27"/>
    <property type="match status" value="1"/>
</dbReference>
<evidence type="ECO:0000313" key="3">
    <source>
        <dbReference type="Proteomes" id="UP000001593"/>
    </source>
</evidence>
<dbReference type="InterPro" id="IPR036770">
    <property type="entry name" value="Ankyrin_rpt-contain_sf"/>
</dbReference>
<dbReference type="HOGENOM" id="CLU_000134_45_7_1"/>
<feature type="repeat" description="ANK" evidence="1">
    <location>
        <begin position="60"/>
        <end position="92"/>
    </location>
</feature>
<protein>
    <submittedName>
        <fullName evidence="2">Uncharacterized protein</fullName>
    </submittedName>
</protein>
<sequence length="95" mass="10196">AVAENDLTEAQSLIDKYKLNIDHQSASGLTALHYAALEGSFECLELLVNKGARIDILDSKGCSPLDFAVRGGNFDCAAYLIKAGAEIKRIVNGLR</sequence>
<dbReference type="AlphaFoldDB" id="A7SCC3"/>
<proteinExistence type="predicted"/>
<dbReference type="InterPro" id="IPR053080">
    <property type="entry name" value="PP1_regulatory_subunit_27"/>
</dbReference>
<dbReference type="InterPro" id="IPR002110">
    <property type="entry name" value="Ankyrin_rpt"/>
</dbReference>
<dbReference type="InParanoid" id="A7SCC3"/>
<feature type="non-terminal residue" evidence="2">
    <location>
        <position position="1"/>
    </location>
</feature>
<dbReference type="PROSITE" id="PS50297">
    <property type="entry name" value="ANK_REP_REGION"/>
    <property type="match status" value="2"/>
</dbReference>
<dbReference type="PANTHER" id="PTHR46899">
    <property type="entry name" value="PROTEIN PHOSPHATASE 1 REGULATORY SUBUNIT 27"/>
    <property type="match status" value="1"/>
</dbReference>
<dbReference type="EMBL" id="DS469622">
    <property type="protein sequence ID" value="EDO38657.1"/>
    <property type="molecule type" value="Genomic_DNA"/>
</dbReference>
<dbReference type="Pfam" id="PF12796">
    <property type="entry name" value="Ank_2"/>
    <property type="match status" value="1"/>
</dbReference>
<keyword evidence="1" id="KW-0040">ANK repeat</keyword>
<dbReference type="SMART" id="SM00248">
    <property type="entry name" value="ANK"/>
    <property type="match status" value="2"/>
</dbReference>
<feature type="repeat" description="ANK" evidence="1">
    <location>
        <begin position="27"/>
        <end position="59"/>
    </location>
</feature>
<accession>A7SCC3</accession>
<reference evidence="2 3" key="1">
    <citation type="journal article" date="2007" name="Science">
        <title>Sea anemone genome reveals ancestral eumetazoan gene repertoire and genomic organization.</title>
        <authorList>
            <person name="Putnam N.H."/>
            <person name="Srivastava M."/>
            <person name="Hellsten U."/>
            <person name="Dirks B."/>
            <person name="Chapman J."/>
            <person name="Salamov A."/>
            <person name="Terry A."/>
            <person name="Shapiro H."/>
            <person name="Lindquist E."/>
            <person name="Kapitonov V.V."/>
            <person name="Jurka J."/>
            <person name="Genikhovich G."/>
            <person name="Grigoriev I.V."/>
            <person name="Lucas S.M."/>
            <person name="Steele R.E."/>
            <person name="Finnerty J.R."/>
            <person name="Technau U."/>
            <person name="Martindale M.Q."/>
            <person name="Rokhsar D.S."/>
        </authorList>
    </citation>
    <scope>NUCLEOTIDE SEQUENCE [LARGE SCALE GENOMIC DNA]</scope>
    <source>
        <strain evidence="3">CH2 X CH6</strain>
    </source>
</reference>
<keyword evidence="3" id="KW-1185">Reference proteome</keyword>
<dbReference type="eggNOG" id="KOG4412">
    <property type="taxonomic scope" value="Eukaryota"/>
</dbReference>
<dbReference type="PhylomeDB" id="A7SCC3"/>
<dbReference type="Gene3D" id="1.25.40.20">
    <property type="entry name" value="Ankyrin repeat-containing domain"/>
    <property type="match status" value="1"/>
</dbReference>
<gene>
    <name evidence="2" type="ORF">NEMVEDRAFT_v1g113111</name>
</gene>
<evidence type="ECO:0000313" key="2">
    <source>
        <dbReference type="EMBL" id="EDO38657.1"/>
    </source>
</evidence>
<dbReference type="SUPFAM" id="SSF48403">
    <property type="entry name" value="Ankyrin repeat"/>
    <property type="match status" value="1"/>
</dbReference>
<evidence type="ECO:0000256" key="1">
    <source>
        <dbReference type="PROSITE-ProRule" id="PRU00023"/>
    </source>
</evidence>
<dbReference type="STRING" id="45351.A7SCC3"/>
<dbReference type="Proteomes" id="UP000001593">
    <property type="component" value="Unassembled WGS sequence"/>
</dbReference>